<gene>
    <name evidence="1" type="ORF">UFOPK4065_00956</name>
    <name evidence="2" type="ORF">UFOPK4319_00973</name>
</gene>
<evidence type="ECO:0000313" key="2">
    <source>
        <dbReference type="EMBL" id="CAB5060861.1"/>
    </source>
</evidence>
<dbReference type="AlphaFoldDB" id="A0A6J7Q1T3"/>
<dbReference type="EMBL" id="CAFBQN010000086">
    <property type="protein sequence ID" value="CAB5060861.1"/>
    <property type="molecule type" value="Genomic_DNA"/>
</dbReference>
<proteinExistence type="predicted"/>
<protein>
    <submittedName>
        <fullName evidence="1">Unannotated protein</fullName>
    </submittedName>
</protein>
<accession>A0A6J7Q1T3</accession>
<organism evidence="1">
    <name type="scientific">freshwater metagenome</name>
    <dbReference type="NCBI Taxonomy" id="449393"/>
    <lineage>
        <taxon>unclassified sequences</taxon>
        <taxon>metagenomes</taxon>
        <taxon>ecological metagenomes</taxon>
    </lineage>
</organism>
<dbReference type="EMBL" id="CAFBPE010000084">
    <property type="protein sequence ID" value="CAB5011627.1"/>
    <property type="molecule type" value="Genomic_DNA"/>
</dbReference>
<reference evidence="1" key="1">
    <citation type="submission" date="2020-05" db="EMBL/GenBank/DDBJ databases">
        <authorList>
            <person name="Chiriac C."/>
            <person name="Salcher M."/>
            <person name="Ghai R."/>
            <person name="Kavagutti S V."/>
        </authorList>
    </citation>
    <scope>NUCLEOTIDE SEQUENCE</scope>
</reference>
<sequence>MVPKRAVGEFASGTFFISQFILLPEKYGAIVRPVLKRTVSFS</sequence>
<evidence type="ECO:0000313" key="1">
    <source>
        <dbReference type="EMBL" id="CAB5011627.1"/>
    </source>
</evidence>
<name>A0A6J7Q1T3_9ZZZZ</name>